<feature type="domain" description="Cytochrome c" evidence="6">
    <location>
        <begin position="150"/>
        <end position="248"/>
    </location>
</feature>
<evidence type="ECO:0000313" key="8">
    <source>
        <dbReference type="EMBL" id="CUH70899.1"/>
    </source>
</evidence>
<dbReference type="GO" id="GO:0020037">
    <property type="term" value="F:heme binding"/>
    <property type="evidence" value="ECO:0007669"/>
    <property type="project" value="InterPro"/>
</dbReference>
<reference evidence="8 10" key="1">
    <citation type="submission" date="2015-09" db="EMBL/GenBank/DDBJ databases">
        <authorList>
            <consortium name="Swine Surveillance"/>
        </authorList>
    </citation>
    <scope>NUCLEOTIDE SEQUENCE [LARGE SCALE GENOMIC DNA]</scope>
    <source>
        <strain evidence="8 10">5120</strain>
    </source>
</reference>
<dbReference type="PROSITE" id="PS51007">
    <property type="entry name" value="CYTC"/>
    <property type="match status" value="1"/>
</dbReference>
<evidence type="ECO:0000256" key="4">
    <source>
        <dbReference type="PROSITE-ProRule" id="PRU00433"/>
    </source>
</evidence>
<evidence type="ECO:0000256" key="1">
    <source>
        <dbReference type="ARBA" id="ARBA00022617"/>
    </source>
</evidence>
<dbReference type="SUPFAM" id="SSF46626">
    <property type="entry name" value="Cytochrome c"/>
    <property type="match status" value="1"/>
</dbReference>
<organism evidence="8 10">
    <name type="scientific">Thalassovita autumnalis</name>
    <dbReference type="NCBI Taxonomy" id="2072972"/>
    <lineage>
        <taxon>Bacteria</taxon>
        <taxon>Pseudomonadati</taxon>
        <taxon>Pseudomonadota</taxon>
        <taxon>Alphaproteobacteria</taxon>
        <taxon>Rhodobacterales</taxon>
        <taxon>Roseobacteraceae</taxon>
        <taxon>Thalassovita</taxon>
    </lineage>
</organism>
<name>A0A0P1G8L6_9RHOB</name>
<reference evidence="7 9" key="2">
    <citation type="submission" date="2015-09" db="EMBL/GenBank/DDBJ databases">
        <authorList>
            <person name="Rodrigo-Torres L."/>
            <person name="Arahal D.R."/>
        </authorList>
    </citation>
    <scope>NUCLEOTIDE SEQUENCE [LARGE SCALE GENOMIC DNA]</scope>
    <source>
        <strain evidence="7 9">CECT 5118</strain>
    </source>
</reference>
<dbReference type="GO" id="GO:0046872">
    <property type="term" value="F:metal ion binding"/>
    <property type="evidence" value="ECO:0007669"/>
    <property type="project" value="UniProtKB-KW"/>
</dbReference>
<feature type="signal peptide" evidence="5">
    <location>
        <begin position="1"/>
        <end position="31"/>
    </location>
</feature>
<protein>
    <recommendedName>
        <fullName evidence="6">Cytochrome c domain-containing protein</fullName>
    </recommendedName>
</protein>
<dbReference type="Proteomes" id="UP000051887">
    <property type="component" value="Unassembled WGS sequence"/>
</dbReference>
<evidence type="ECO:0000313" key="9">
    <source>
        <dbReference type="Proteomes" id="UP000051086"/>
    </source>
</evidence>
<feature type="chain" id="PRO_5009792619" description="Cytochrome c domain-containing protein" evidence="5">
    <location>
        <begin position="32"/>
        <end position="259"/>
    </location>
</feature>
<keyword evidence="3 4" id="KW-0408">Iron</keyword>
<dbReference type="GO" id="GO:0009055">
    <property type="term" value="F:electron transfer activity"/>
    <property type="evidence" value="ECO:0007669"/>
    <property type="project" value="InterPro"/>
</dbReference>
<keyword evidence="2 4" id="KW-0479">Metal-binding</keyword>
<accession>A0A0P1G8L6</accession>
<dbReference type="EMBL" id="CYSC01000015">
    <property type="protein sequence ID" value="CUH70899.1"/>
    <property type="molecule type" value="Genomic_DNA"/>
</dbReference>
<evidence type="ECO:0000313" key="10">
    <source>
        <dbReference type="Proteomes" id="UP000051887"/>
    </source>
</evidence>
<dbReference type="AlphaFoldDB" id="A0A0P1G8L6"/>
<dbReference type="InterPro" id="IPR009056">
    <property type="entry name" value="Cyt_c-like_dom"/>
</dbReference>
<evidence type="ECO:0000256" key="2">
    <source>
        <dbReference type="ARBA" id="ARBA00022723"/>
    </source>
</evidence>
<keyword evidence="1 4" id="KW-0349">Heme</keyword>
<dbReference type="RefSeq" id="WP_131727440.1">
    <property type="nucleotide sequence ID" value="NZ_CYSB01000030.1"/>
</dbReference>
<dbReference type="OrthoDB" id="7365807at2"/>
<dbReference type="EMBL" id="CYSB01000030">
    <property type="protein sequence ID" value="CUH67857.1"/>
    <property type="molecule type" value="Genomic_DNA"/>
</dbReference>
<evidence type="ECO:0000256" key="3">
    <source>
        <dbReference type="ARBA" id="ARBA00023004"/>
    </source>
</evidence>
<dbReference type="Proteomes" id="UP000051086">
    <property type="component" value="Unassembled WGS sequence"/>
</dbReference>
<evidence type="ECO:0000259" key="6">
    <source>
        <dbReference type="PROSITE" id="PS51007"/>
    </source>
</evidence>
<evidence type="ECO:0000256" key="5">
    <source>
        <dbReference type="SAM" id="SignalP"/>
    </source>
</evidence>
<keyword evidence="5" id="KW-0732">Signal</keyword>
<evidence type="ECO:0000313" key="7">
    <source>
        <dbReference type="EMBL" id="CUH67857.1"/>
    </source>
</evidence>
<sequence length="259" mass="27744">MSRVTGSKITSVLLRMTLVCGMMLSGGAALAQDRTVSLAVPEALVETGLLKHLLPRFTLKHRVRVSVVGADGAAPLSLNTEGQGRALFEGAGSLWHLDQSGGGDNADRFVDWLTSDIGLNTIEAFKGPDGLRFTRATAVVEVEEALELTGDAANGLAVSNLQCKRCHVVGTADRMSGIGSTPSFFVLRAFPDWDERFYAFYALNPHPSFTRISDLETELDPQHKAAIVPLDISLEELDDIVTYVAGLPPADLGAPIQLQ</sequence>
<dbReference type="InterPro" id="IPR036909">
    <property type="entry name" value="Cyt_c-like_dom_sf"/>
</dbReference>
<proteinExistence type="predicted"/>
<keyword evidence="9" id="KW-1185">Reference proteome</keyword>
<gene>
    <name evidence="7" type="ORF">TL5118_02362</name>
    <name evidence="8" type="ORF">TL5120_00679</name>
</gene>